<organism evidence="8 9">
    <name type="scientific">Pontibacter flavimaris</name>
    <dbReference type="NCBI Taxonomy" id="1797110"/>
    <lineage>
        <taxon>Bacteria</taxon>
        <taxon>Pseudomonadati</taxon>
        <taxon>Bacteroidota</taxon>
        <taxon>Cytophagia</taxon>
        <taxon>Cytophagales</taxon>
        <taxon>Hymenobacteraceae</taxon>
        <taxon>Pontibacter</taxon>
    </lineage>
</organism>
<evidence type="ECO:0000256" key="4">
    <source>
        <dbReference type="ARBA" id="ARBA00017099"/>
    </source>
</evidence>
<comment type="catalytic activity">
    <reaction evidence="5">
        <text>dTDP-beta-L-rhamnose + NADP(+) = dTDP-4-dehydro-beta-L-rhamnose + NADPH + H(+)</text>
        <dbReference type="Rhea" id="RHEA:21796"/>
        <dbReference type="ChEBI" id="CHEBI:15378"/>
        <dbReference type="ChEBI" id="CHEBI:57510"/>
        <dbReference type="ChEBI" id="CHEBI:57783"/>
        <dbReference type="ChEBI" id="CHEBI:58349"/>
        <dbReference type="ChEBI" id="CHEBI:62830"/>
        <dbReference type="EC" id="1.1.1.133"/>
    </reaction>
</comment>
<evidence type="ECO:0000259" key="7">
    <source>
        <dbReference type="Pfam" id="PF04321"/>
    </source>
</evidence>
<sequence>MKRILITGSNGLLGQKLAELLLPNQDIEILATSRGENKLAELYPTLPFRSMDVTKSEQVEQVVSEFRPTHIIHTAAMTNVDQCENDHDGAILLNRDAVQYLVNACEKYNVHLIHVSTDFIFDGENGPYDEAAEAKPVNFYGETKLMAEEIVQQAKCKWAILRTVLVYGVVNDQGRTNIVLWVRDSLQAGKVIKVVTDQFRTPTLAEDLALGCWLAAEKDAEGIYHISGSEMLTPYDMALQVADYFNLDKSLIDKADSSTFSQPAKRPARTGFIIRKAETELGYRPHTFAEGIRMVAEQAAI</sequence>
<dbReference type="PANTHER" id="PTHR10491:SF4">
    <property type="entry name" value="METHIONINE ADENOSYLTRANSFERASE 2 SUBUNIT BETA"/>
    <property type="match status" value="1"/>
</dbReference>
<dbReference type="OrthoDB" id="9803892at2"/>
<protein>
    <recommendedName>
        <fullName evidence="4 6">dTDP-4-dehydrorhamnose reductase</fullName>
        <ecNumber evidence="3 6">1.1.1.133</ecNumber>
    </recommendedName>
</protein>
<evidence type="ECO:0000256" key="1">
    <source>
        <dbReference type="ARBA" id="ARBA00004781"/>
    </source>
</evidence>
<keyword evidence="6" id="KW-0560">Oxidoreductase</keyword>
<accession>A0A1Q5PAD5</accession>
<dbReference type="RefSeq" id="WP_073853999.1">
    <property type="nucleotide sequence ID" value="NZ_LVWA01000010.1"/>
</dbReference>
<comment type="function">
    <text evidence="6">Catalyzes the reduction of dTDP-6-deoxy-L-lyxo-4-hexulose to yield dTDP-L-rhamnose.</text>
</comment>
<dbReference type="InterPro" id="IPR005913">
    <property type="entry name" value="dTDP_dehydrorham_reduct"/>
</dbReference>
<name>A0A1Q5PAD5_9BACT</name>
<evidence type="ECO:0000313" key="8">
    <source>
        <dbReference type="EMBL" id="OKL39141.1"/>
    </source>
</evidence>
<dbReference type="EC" id="1.1.1.133" evidence="3 6"/>
<dbReference type="Gene3D" id="3.40.50.720">
    <property type="entry name" value="NAD(P)-binding Rossmann-like Domain"/>
    <property type="match status" value="1"/>
</dbReference>
<reference evidence="8 9" key="1">
    <citation type="submission" date="2016-03" db="EMBL/GenBank/DDBJ databases">
        <title>Genome sequence of Pontibacter sp. nov., of the family cytophagaceae, isolated from marine sediment of the Yellow Sea, China.</title>
        <authorList>
            <person name="Zhang G."/>
            <person name="Zhang R."/>
        </authorList>
    </citation>
    <scope>NUCLEOTIDE SEQUENCE [LARGE SCALE GENOMIC DNA]</scope>
    <source>
        <strain evidence="8 9">S10-8</strain>
    </source>
</reference>
<feature type="domain" description="RmlD-like substrate binding" evidence="7">
    <location>
        <begin position="3"/>
        <end position="298"/>
    </location>
</feature>
<dbReference type="GO" id="GO:0019305">
    <property type="term" value="P:dTDP-rhamnose biosynthetic process"/>
    <property type="evidence" value="ECO:0007669"/>
    <property type="project" value="UniProtKB-UniPathway"/>
</dbReference>
<dbReference type="CDD" id="cd05254">
    <property type="entry name" value="dTDP_HR_like_SDR_e"/>
    <property type="match status" value="1"/>
</dbReference>
<dbReference type="Pfam" id="PF04321">
    <property type="entry name" value="RmlD_sub_bind"/>
    <property type="match status" value="1"/>
</dbReference>
<evidence type="ECO:0000256" key="5">
    <source>
        <dbReference type="ARBA" id="ARBA00048200"/>
    </source>
</evidence>
<dbReference type="GO" id="GO:0008831">
    <property type="term" value="F:dTDP-4-dehydrorhamnose reductase activity"/>
    <property type="evidence" value="ECO:0007669"/>
    <property type="project" value="UniProtKB-EC"/>
</dbReference>
<dbReference type="GO" id="GO:0005829">
    <property type="term" value="C:cytosol"/>
    <property type="evidence" value="ECO:0007669"/>
    <property type="project" value="TreeGrafter"/>
</dbReference>
<evidence type="ECO:0000256" key="2">
    <source>
        <dbReference type="ARBA" id="ARBA00010944"/>
    </source>
</evidence>
<comment type="caution">
    <text evidence="8">The sequence shown here is derived from an EMBL/GenBank/DDBJ whole genome shotgun (WGS) entry which is preliminary data.</text>
</comment>
<comment type="pathway">
    <text evidence="1 6">Carbohydrate biosynthesis; dTDP-L-rhamnose biosynthesis.</text>
</comment>
<dbReference type="UniPathway" id="UPA00124"/>
<dbReference type="InterPro" id="IPR029903">
    <property type="entry name" value="RmlD-like-bd"/>
</dbReference>
<evidence type="ECO:0000256" key="3">
    <source>
        <dbReference type="ARBA" id="ARBA00012929"/>
    </source>
</evidence>
<keyword evidence="9" id="KW-1185">Reference proteome</keyword>
<dbReference type="EMBL" id="LVWA01000010">
    <property type="protein sequence ID" value="OKL39141.1"/>
    <property type="molecule type" value="Genomic_DNA"/>
</dbReference>
<dbReference type="InterPro" id="IPR036291">
    <property type="entry name" value="NAD(P)-bd_dom_sf"/>
</dbReference>
<dbReference type="SUPFAM" id="SSF51735">
    <property type="entry name" value="NAD(P)-binding Rossmann-fold domains"/>
    <property type="match status" value="1"/>
</dbReference>
<dbReference type="Proteomes" id="UP000186551">
    <property type="component" value="Unassembled WGS sequence"/>
</dbReference>
<dbReference type="AlphaFoldDB" id="A0A1Q5PAD5"/>
<dbReference type="PANTHER" id="PTHR10491">
    <property type="entry name" value="DTDP-4-DEHYDRORHAMNOSE REDUCTASE"/>
    <property type="match status" value="1"/>
</dbReference>
<evidence type="ECO:0000313" key="9">
    <source>
        <dbReference type="Proteomes" id="UP000186551"/>
    </source>
</evidence>
<proteinExistence type="inferred from homology"/>
<keyword evidence="6" id="KW-0521">NADP</keyword>
<dbReference type="STRING" id="1797110.A3841_04120"/>
<comment type="similarity">
    <text evidence="2 6">Belongs to the dTDP-4-dehydrorhamnose reductase family.</text>
</comment>
<evidence type="ECO:0000256" key="6">
    <source>
        <dbReference type="RuleBase" id="RU364082"/>
    </source>
</evidence>
<gene>
    <name evidence="8" type="ORF">A3841_04120</name>
</gene>